<keyword evidence="2" id="KW-1003">Cell membrane</keyword>
<comment type="subcellular location">
    <subcellularLocation>
        <location evidence="1">Cell membrane</location>
        <topology evidence="1">Multi-pass membrane protein</topology>
    </subcellularLocation>
</comment>
<accession>A0A4R6KTL9</accession>
<dbReference type="GO" id="GO:0005886">
    <property type="term" value="C:plasma membrane"/>
    <property type="evidence" value="ECO:0007669"/>
    <property type="project" value="UniProtKB-SubCell"/>
</dbReference>
<evidence type="ECO:0000256" key="4">
    <source>
        <dbReference type="ARBA" id="ARBA00022989"/>
    </source>
</evidence>
<evidence type="ECO:0000256" key="1">
    <source>
        <dbReference type="ARBA" id="ARBA00004651"/>
    </source>
</evidence>
<feature type="transmembrane region" description="Helical" evidence="6">
    <location>
        <begin position="375"/>
        <end position="394"/>
    </location>
</feature>
<dbReference type="Gene3D" id="1.20.1640.10">
    <property type="entry name" value="Multidrug efflux transporter AcrB transmembrane domain"/>
    <property type="match status" value="2"/>
</dbReference>
<reference evidence="8 9" key="1">
    <citation type="submission" date="2019-03" db="EMBL/GenBank/DDBJ databases">
        <title>Genomic Encyclopedia of Type Strains, Phase III (KMG-III): the genomes of soil and plant-associated and newly described type strains.</title>
        <authorList>
            <person name="Whitman W."/>
        </authorList>
    </citation>
    <scope>NUCLEOTIDE SEQUENCE [LARGE SCALE GENOMIC DNA]</scope>
    <source>
        <strain evidence="8 9">VKM Ac-2527</strain>
    </source>
</reference>
<feature type="transmembrane region" description="Helical" evidence="6">
    <location>
        <begin position="218"/>
        <end position="237"/>
    </location>
</feature>
<feature type="transmembrane region" description="Helical" evidence="6">
    <location>
        <begin position="286"/>
        <end position="309"/>
    </location>
</feature>
<dbReference type="InterPro" id="IPR000731">
    <property type="entry name" value="SSD"/>
</dbReference>
<feature type="transmembrane region" description="Helical" evidence="6">
    <location>
        <begin position="589"/>
        <end position="611"/>
    </location>
</feature>
<keyword evidence="4 6" id="KW-1133">Transmembrane helix</keyword>
<feature type="transmembrane region" description="Helical" evidence="6">
    <location>
        <begin position="632"/>
        <end position="654"/>
    </location>
</feature>
<dbReference type="InterPro" id="IPR050545">
    <property type="entry name" value="Mycobact_MmpL"/>
</dbReference>
<evidence type="ECO:0000313" key="9">
    <source>
        <dbReference type="Proteomes" id="UP000295388"/>
    </source>
</evidence>
<dbReference type="Pfam" id="PF03176">
    <property type="entry name" value="MMPL"/>
    <property type="match status" value="2"/>
</dbReference>
<dbReference type="InterPro" id="IPR004869">
    <property type="entry name" value="MMPL_dom"/>
</dbReference>
<feature type="transmembrane region" description="Helical" evidence="6">
    <location>
        <begin position="666"/>
        <end position="691"/>
    </location>
</feature>
<keyword evidence="9" id="KW-1185">Reference proteome</keyword>
<dbReference type="Proteomes" id="UP000295388">
    <property type="component" value="Unassembled WGS sequence"/>
</dbReference>
<feature type="transmembrane region" description="Helical" evidence="6">
    <location>
        <begin position="528"/>
        <end position="547"/>
    </location>
</feature>
<dbReference type="AlphaFoldDB" id="A0A4R6KTL9"/>
<organism evidence="8 9">
    <name type="scientific">Kribbella caucasensis</name>
    <dbReference type="NCBI Taxonomy" id="2512215"/>
    <lineage>
        <taxon>Bacteria</taxon>
        <taxon>Bacillati</taxon>
        <taxon>Actinomycetota</taxon>
        <taxon>Actinomycetes</taxon>
        <taxon>Propionibacteriales</taxon>
        <taxon>Kribbellaceae</taxon>
        <taxon>Kribbella</taxon>
    </lineage>
</organism>
<dbReference type="PROSITE" id="PS50156">
    <property type="entry name" value="SSD"/>
    <property type="match status" value="1"/>
</dbReference>
<evidence type="ECO:0000256" key="6">
    <source>
        <dbReference type="SAM" id="Phobius"/>
    </source>
</evidence>
<keyword evidence="3 6" id="KW-0812">Transmembrane</keyword>
<proteinExistence type="predicted"/>
<protein>
    <submittedName>
        <fullName evidence="8">RND superfamily putative drug exporter</fullName>
    </submittedName>
</protein>
<feature type="transmembrane region" description="Helical" evidence="6">
    <location>
        <begin position="559"/>
        <end position="577"/>
    </location>
</feature>
<name>A0A4R6KTL9_9ACTN</name>
<evidence type="ECO:0000256" key="3">
    <source>
        <dbReference type="ARBA" id="ARBA00022692"/>
    </source>
</evidence>
<gene>
    <name evidence="8" type="ORF">EV643_101659</name>
</gene>
<dbReference type="EMBL" id="SNWQ01000001">
    <property type="protein sequence ID" value="TDO54868.1"/>
    <property type="molecule type" value="Genomic_DNA"/>
</dbReference>
<evidence type="ECO:0000259" key="7">
    <source>
        <dbReference type="PROSITE" id="PS50156"/>
    </source>
</evidence>
<dbReference type="OrthoDB" id="7051771at2"/>
<dbReference type="RefSeq" id="WP_133798402.1">
    <property type="nucleotide sequence ID" value="NZ_SNWQ01000001.1"/>
</dbReference>
<feature type="transmembrane region" description="Helical" evidence="6">
    <location>
        <begin position="29"/>
        <end position="50"/>
    </location>
</feature>
<keyword evidence="5 6" id="KW-0472">Membrane</keyword>
<evidence type="ECO:0000256" key="2">
    <source>
        <dbReference type="ARBA" id="ARBA00022475"/>
    </source>
</evidence>
<feature type="transmembrane region" description="Helical" evidence="6">
    <location>
        <begin position="192"/>
        <end position="211"/>
    </location>
</feature>
<feature type="domain" description="SSD" evidence="7">
    <location>
        <begin position="215"/>
        <end position="340"/>
    </location>
</feature>
<feature type="transmembrane region" description="Helical" evidence="6">
    <location>
        <begin position="243"/>
        <end position="265"/>
    </location>
</feature>
<dbReference type="PANTHER" id="PTHR33406:SF13">
    <property type="entry name" value="MEMBRANE PROTEIN YDFJ"/>
    <property type="match status" value="1"/>
</dbReference>
<evidence type="ECO:0000256" key="5">
    <source>
        <dbReference type="ARBA" id="ARBA00023136"/>
    </source>
</evidence>
<evidence type="ECO:0000313" key="8">
    <source>
        <dbReference type="EMBL" id="TDO54868.1"/>
    </source>
</evidence>
<dbReference type="PANTHER" id="PTHR33406">
    <property type="entry name" value="MEMBRANE PROTEIN MJ1562-RELATED"/>
    <property type="match status" value="1"/>
</dbReference>
<dbReference type="SUPFAM" id="SSF82866">
    <property type="entry name" value="Multidrug efflux transporter AcrB transmembrane domain"/>
    <property type="match status" value="2"/>
</dbReference>
<comment type="caution">
    <text evidence="8">The sequence shown here is derived from an EMBL/GenBank/DDBJ whole genome shotgun (WGS) entry which is preliminary data.</text>
</comment>
<sequence length="716" mass="75308">MTVETPVRPPTTAKPGLLHRVSGWAMRHAGLSVLLWVLVLVGVTVASQLVGNAYKNDTSLPGTESQRVIDTFREHQPQGSTESIQIVLHDDAGLAQAATKSRITTMLAEVRDQPHVADVTDPFTSGGSVSADGKTAYSTVALDVVAADMPAEDVRTIVEKAQTIDADGLQVELGGDLVRSAVESGGGASEGAGILAALVILVFLFGSLLAATLPLLTALFAVGSTLGLLVLASHLFTVPDYTAPVMMLVGLGVGIDYALLIFSRYRSELLKGAERPRAAEIALDTAGRSVMFAGCTVVIALLGLLALGLGALQGVALGVTLTVLMTMLATVSLLPALLTLFGKRIERSVRKHAAKARRNPGDGWRKLASLVQKGPWVPLILGPVALVALCLPALDMRLGFADAGTDDPAKTTRKAYDLLAEGFGPGFNGPLIVVSEGNQAAADALNRKLAADPGIAAVTPPQLMPDGKVATVIAFPKSAPQDEATSDLVRRLRDTTLPALEQETKATYLVGGSTAAADDFADAVSNRLPIFVLVVVGLSALLLLAVFRSVLIPLKAAILNLLSIGASLGVITLVFQQGWFGAQPGPIEAFVPVMIFAIVFGLSMDYEVFLISRIHEEWRRTGDAKEAVREGLANTGSVITAAAAIMIVVFGAFLLSPDRMLNQFGLGLATAVLIDALLIRCVIVPAVLRLLGNHAWWLPSRLERVLPKIALERDHS</sequence>
<feature type="transmembrane region" description="Helical" evidence="6">
    <location>
        <begin position="315"/>
        <end position="341"/>
    </location>
</feature>